<dbReference type="InterPro" id="IPR015943">
    <property type="entry name" value="WD40/YVTN_repeat-like_dom_sf"/>
</dbReference>
<name>A0A0B7JX37_BIOOC</name>
<dbReference type="GO" id="GO:0007035">
    <property type="term" value="P:vacuolar acidification"/>
    <property type="evidence" value="ECO:0007669"/>
    <property type="project" value="TreeGrafter"/>
</dbReference>
<reference evidence="3" key="1">
    <citation type="submission" date="2015-01" db="EMBL/GenBank/DDBJ databases">
        <authorList>
            <person name="Durling Mikael"/>
        </authorList>
    </citation>
    <scope>NUCLEOTIDE SEQUENCE</scope>
</reference>
<dbReference type="SUPFAM" id="SSF50978">
    <property type="entry name" value="WD40 repeat-like"/>
    <property type="match status" value="1"/>
</dbReference>
<gene>
    <name evidence="3" type="ORF">BN869_000003285_1</name>
    <name evidence="4" type="ORF">IM811_017237</name>
</gene>
<feature type="region of interest" description="Disordered" evidence="1">
    <location>
        <begin position="1295"/>
        <end position="1317"/>
    </location>
</feature>
<evidence type="ECO:0000313" key="3">
    <source>
        <dbReference type="EMBL" id="CEO47230.1"/>
    </source>
</evidence>
<dbReference type="Proteomes" id="UP000616885">
    <property type="component" value="Unassembled WGS sequence"/>
</dbReference>
<proteinExistence type="predicted"/>
<evidence type="ECO:0000259" key="2">
    <source>
        <dbReference type="Pfam" id="PF12234"/>
    </source>
</evidence>
<sequence>MSAVLPGKPQSRPQGLAVGYWDKRHLNVYITGNALTILDDIGAIVQTIYDDDEQPLDAVVFDELTGKIASCTSSVVRVYKPLGLQENALKWALESTFDIPNPTSGTLCALSWGSSEELLVATTSLSLFTTKGSPECIWQKQLPSPVKSALLSYDSAFIVSIGHYDRLPKVWRRLSYGRDEVRFDMSYLRHPGIVSTIRWRKPFHVEQAAENVLYTFSTDSTVRIWTPSDASEGKIWRLWGHVDIGASLQDGPPLAHDVQLAFIIDGRDFTASVERVVQDQMADDASTDDVALDHLVAIARRNPEICVAVDSYGLVSAWAFENVGSSSNGSPGIFTIAKVKSRQVDLLGGFLSLKDLPHVEVQTYCDKHTGRLHILLHSFDGRIGVLTANVADLFDPTTNNHRLSLDTVWSGHSKSIRKMVRNFSGRAVVSRTAGGESIVWKHPVSSKRASKSNLTRQCIVPNQSRVHRICVLRKGRFVVFLYEDEKQVVLWDCRSRTATLLGECQYEVEGKPLCLIILPRPQVKDYATAHIATVTSLGKGIVWEVKLPPYFEDPMSVRGTGVSEFCRFELEADSLSYMLPVDPAGSAPVEHGFLDVFARDIAISYTHEGRVEFWTARVNLAKRSVEWLSTCSTETGLSEPALVSGSMLRKASVVDSTRSQVTIWDIGGTRLEFSEDYTAHEVVQDLDWTSTPDSQSILAVGFQYRVLLLSQMRFDYLNKGPAWSAIREISIRELTPHPIGDSTWLGDGHLVIGAGNQMFVYDRNVASCDQLLSSIRLPQKKDGTWDLFDAVQRFNGPLPVFHPQFLSQCILAGKSNLVRRILVSLHKTLKYYIQGEPLDDYLGIDLEEFFIQTEQRTRTSEKINGSYLDSGLDEDEDDDTFTEQTAAAINDKLLKISIPQLSGHEQMQLADITECSATVERHRRSMDENAARFMLFVRQNALRKGQANDLHLSWREVNWAYHSTSQDILVDFVSRQNHGNMLWSNARENGVFLWLTDINTVRAQFEMIARNEYTKDEDKNPVGCSLYYLALRKKTVLQGLWRMALANKEQIATQRLLANNFADPKWKTTALKNAYALLSKRRFEYAAAFFLLADNLESAVDICLHQVKDIQLAIAIARVYGGDESPVLRKILHDEVLPLAAQEGNRWLASWAFWMLGRKDMAVRALVTPVYDLVETPCSPDIKSRLFLTDDPALVVLYSQLRQQTLQTLRGASKVTPKVEWGFVLHSAKLYDRMGCDLLGLDLVRNWEFQQMSTITQIGGNVNPLQLLRRRSSLVVDDRPALGIERKIMIEGPKNPKAAPTTFQEPDAGSLLDSFGF</sequence>
<evidence type="ECO:0000313" key="4">
    <source>
        <dbReference type="EMBL" id="KAF9749442.1"/>
    </source>
</evidence>
<dbReference type="InterPro" id="IPR052208">
    <property type="entry name" value="DmX-like/RAVE_component"/>
</dbReference>
<evidence type="ECO:0000256" key="1">
    <source>
        <dbReference type="SAM" id="MobiDB-lite"/>
    </source>
</evidence>
<dbReference type="InterPro" id="IPR036322">
    <property type="entry name" value="WD40_repeat_dom_sf"/>
</dbReference>
<accession>A0A0B7JX37</accession>
<protein>
    <recommendedName>
        <fullName evidence="2">RAVE complex protein Rav1 C-terminal domain-containing protein</fullName>
    </recommendedName>
</protein>
<dbReference type="GO" id="GO:0043291">
    <property type="term" value="C:RAVE complex"/>
    <property type="evidence" value="ECO:0007669"/>
    <property type="project" value="TreeGrafter"/>
</dbReference>
<dbReference type="InterPro" id="IPR022033">
    <property type="entry name" value="Rav1p_C"/>
</dbReference>
<dbReference type="Gene3D" id="2.130.10.10">
    <property type="entry name" value="YVTN repeat-like/Quinoprotein amine dehydrogenase"/>
    <property type="match status" value="1"/>
</dbReference>
<dbReference type="Pfam" id="PF12234">
    <property type="entry name" value="Rav1p_C"/>
    <property type="match status" value="1"/>
</dbReference>
<organism evidence="3">
    <name type="scientific">Bionectria ochroleuca</name>
    <name type="common">Gliocladium roseum</name>
    <dbReference type="NCBI Taxonomy" id="29856"/>
    <lineage>
        <taxon>Eukaryota</taxon>
        <taxon>Fungi</taxon>
        <taxon>Dikarya</taxon>
        <taxon>Ascomycota</taxon>
        <taxon>Pezizomycotina</taxon>
        <taxon>Sordariomycetes</taxon>
        <taxon>Hypocreomycetidae</taxon>
        <taxon>Hypocreales</taxon>
        <taxon>Bionectriaceae</taxon>
        <taxon>Clonostachys</taxon>
    </lineage>
</organism>
<dbReference type="PANTHER" id="PTHR13950">
    <property type="entry name" value="RABCONNECTIN-RELATED"/>
    <property type="match status" value="1"/>
</dbReference>
<feature type="domain" description="RAVE complex protein Rav1 C-terminal" evidence="2">
    <location>
        <begin position="609"/>
        <end position="1243"/>
    </location>
</feature>
<dbReference type="EMBL" id="JADCTT010000008">
    <property type="protein sequence ID" value="KAF9749442.1"/>
    <property type="molecule type" value="Genomic_DNA"/>
</dbReference>
<dbReference type="PANTHER" id="PTHR13950:SF9">
    <property type="entry name" value="RABCONNECTIN-3A"/>
    <property type="match status" value="1"/>
</dbReference>
<reference evidence="4" key="2">
    <citation type="submission" date="2020-10" db="EMBL/GenBank/DDBJ databases">
        <title>High-Quality Genome Resource of Clonostachys rosea strain S41 by Oxford Nanopore Long-Read Sequencing.</title>
        <authorList>
            <person name="Wang H."/>
        </authorList>
    </citation>
    <scope>NUCLEOTIDE SEQUENCE</scope>
    <source>
        <strain evidence="4">S41</strain>
    </source>
</reference>
<dbReference type="EMBL" id="CDPU01000007">
    <property type="protein sequence ID" value="CEO47230.1"/>
    <property type="molecule type" value="Genomic_DNA"/>
</dbReference>